<dbReference type="GO" id="GO:0051213">
    <property type="term" value="F:dioxygenase activity"/>
    <property type="evidence" value="ECO:0007669"/>
    <property type="project" value="UniProtKB-KW"/>
</dbReference>
<dbReference type="AlphaFoldDB" id="A0A1H7KKW3"/>
<gene>
    <name evidence="1" type="ORF">SAMN04488008_102346</name>
</gene>
<name>A0A1H7KKW3_9FLAO</name>
<dbReference type="RefSeq" id="WP_177170921.1">
    <property type="nucleotide sequence ID" value="NZ_FNZN01000002.1"/>
</dbReference>
<keyword evidence="2" id="KW-1185">Reference proteome</keyword>
<evidence type="ECO:0000313" key="2">
    <source>
        <dbReference type="Proteomes" id="UP000198990"/>
    </source>
</evidence>
<dbReference type="SUPFAM" id="SSF50022">
    <property type="entry name" value="ISP domain"/>
    <property type="match status" value="1"/>
</dbReference>
<accession>A0A1H7KKW3</accession>
<sequence>MIRYLSILMLLIITACSNDGTNRNPYLQEISFRFEANLNLPSYSPLTNTGSAVFIQSATAGTKGVFVINAGFDQFRAFEASCPNHAPNDCSTMTLNGQVATCSCEDYEYSLFTGQLLNRPEDGNRYYDMLEYRTSFGGNIVVISN</sequence>
<dbReference type="Proteomes" id="UP000198990">
    <property type="component" value="Unassembled WGS sequence"/>
</dbReference>
<dbReference type="PROSITE" id="PS51257">
    <property type="entry name" value="PROKAR_LIPOPROTEIN"/>
    <property type="match status" value="1"/>
</dbReference>
<dbReference type="GO" id="GO:0051537">
    <property type="term" value="F:2 iron, 2 sulfur cluster binding"/>
    <property type="evidence" value="ECO:0007669"/>
    <property type="project" value="InterPro"/>
</dbReference>
<keyword evidence="1" id="KW-0560">Oxidoreductase</keyword>
<proteinExistence type="predicted"/>
<evidence type="ECO:0000313" key="1">
    <source>
        <dbReference type="EMBL" id="SEK87503.1"/>
    </source>
</evidence>
<protein>
    <submittedName>
        <fullName evidence="1">Ferredoxin subunit of nitrite reductase or a ring-hydroxylating dioxygenase</fullName>
    </submittedName>
</protein>
<dbReference type="STRING" id="228957.SAMN04488008_102346"/>
<reference evidence="2" key="1">
    <citation type="submission" date="2016-10" db="EMBL/GenBank/DDBJ databases">
        <authorList>
            <person name="Varghese N."/>
            <person name="Submissions S."/>
        </authorList>
    </citation>
    <scope>NUCLEOTIDE SEQUENCE [LARGE SCALE GENOMIC DNA]</scope>
    <source>
        <strain evidence="2">DSM 16471</strain>
    </source>
</reference>
<keyword evidence="1" id="KW-0223">Dioxygenase</keyword>
<dbReference type="InterPro" id="IPR036922">
    <property type="entry name" value="Rieske_2Fe-2S_sf"/>
</dbReference>
<organism evidence="1 2">
    <name type="scientific">Maribacter orientalis</name>
    <dbReference type="NCBI Taxonomy" id="228957"/>
    <lineage>
        <taxon>Bacteria</taxon>
        <taxon>Pseudomonadati</taxon>
        <taxon>Bacteroidota</taxon>
        <taxon>Flavobacteriia</taxon>
        <taxon>Flavobacteriales</taxon>
        <taxon>Flavobacteriaceae</taxon>
        <taxon>Maribacter</taxon>
    </lineage>
</organism>
<dbReference type="Gene3D" id="2.102.10.10">
    <property type="entry name" value="Rieske [2Fe-2S] iron-sulphur domain"/>
    <property type="match status" value="1"/>
</dbReference>
<dbReference type="EMBL" id="FNZN01000002">
    <property type="protein sequence ID" value="SEK87503.1"/>
    <property type="molecule type" value="Genomic_DNA"/>
</dbReference>